<name>A0A428Z0S5_KIBAR</name>
<dbReference type="PANTHER" id="PTHR19848:SF8">
    <property type="entry name" value="F-BOX AND WD REPEAT DOMAIN CONTAINING 7"/>
    <property type="match status" value="1"/>
</dbReference>
<feature type="repeat" description="WD" evidence="3">
    <location>
        <begin position="1037"/>
        <end position="1070"/>
    </location>
</feature>
<dbReference type="PANTHER" id="PTHR19848">
    <property type="entry name" value="WD40 REPEAT PROTEIN"/>
    <property type="match status" value="1"/>
</dbReference>
<evidence type="ECO:0000256" key="2">
    <source>
        <dbReference type="ARBA" id="ARBA00022737"/>
    </source>
</evidence>
<feature type="repeat" description="WD" evidence="3">
    <location>
        <begin position="769"/>
        <end position="810"/>
    </location>
</feature>
<dbReference type="InterPro" id="IPR020472">
    <property type="entry name" value="WD40_PAC1"/>
</dbReference>
<proteinExistence type="predicted"/>
<dbReference type="PROSITE" id="PS50294">
    <property type="entry name" value="WD_REPEATS_REGION"/>
    <property type="match status" value="14"/>
</dbReference>
<dbReference type="EMBL" id="QHKI01000037">
    <property type="protein sequence ID" value="RSM78155.1"/>
    <property type="molecule type" value="Genomic_DNA"/>
</dbReference>
<feature type="repeat" description="WD" evidence="3">
    <location>
        <begin position="942"/>
        <end position="983"/>
    </location>
</feature>
<comment type="caution">
    <text evidence="5">The sequence shown here is derived from an EMBL/GenBank/DDBJ whole genome shotgun (WGS) entry which is preliminary data.</text>
</comment>
<evidence type="ECO:0000313" key="6">
    <source>
        <dbReference type="Proteomes" id="UP000287547"/>
    </source>
</evidence>
<dbReference type="SUPFAM" id="SSF52540">
    <property type="entry name" value="P-loop containing nucleoside triphosphate hydrolases"/>
    <property type="match status" value="1"/>
</dbReference>
<dbReference type="InterPro" id="IPR019775">
    <property type="entry name" value="WD40_repeat_CS"/>
</dbReference>
<dbReference type="PRINTS" id="PR00320">
    <property type="entry name" value="GPROTEINBRPT"/>
</dbReference>
<dbReference type="Pfam" id="PF20703">
    <property type="entry name" value="nSTAND1"/>
    <property type="match status" value="1"/>
</dbReference>
<dbReference type="InterPro" id="IPR036322">
    <property type="entry name" value="WD40_repeat_dom_sf"/>
</dbReference>
<dbReference type="InterPro" id="IPR001680">
    <property type="entry name" value="WD40_rpt"/>
</dbReference>
<keyword evidence="1 3" id="KW-0853">WD repeat</keyword>
<dbReference type="InterPro" id="IPR027417">
    <property type="entry name" value="P-loop_NTPase"/>
</dbReference>
<dbReference type="InterPro" id="IPR049052">
    <property type="entry name" value="nSTAND1"/>
</dbReference>
<dbReference type="Gene3D" id="2.130.10.10">
    <property type="entry name" value="YVTN repeat-like/Quinoprotein amine dehydrogenase"/>
    <property type="match status" value="6"/>
</dbReference>
<feature type="repeat" description="WD" evidence="3">
    <location>
        <begin position="637"/>
        <end position="676"/>
    </location>
</feature>
<dbReference type="InterPro" id="IPR001387">
    <property type="entry name" value="Cro/C1-type_HTH"/>
</dbReference>
<feature type="repeat" description="WD" evidence="3">
    <location>
        <begin position="859"/>
        <end position="892"/>
    </location>
</feature>
<feature type="repeat" description="WD" evidence="3">
    <location>
        <begin position="592"/>
        <end position="633"/>
    </location>
</feature>
<reference evidence="5 6" key="1">
    <citation type="submission" date="2018-05" db="EMBL/GenBank/DDBJ databases">
        <title>Evolution of GPA BGCs.</title>
        <authorList>
            <person name="Waglechner N."/>
            <person name="Wright G.D."/>
        </authorList>
    </citation>
    <scope>NUCLEOTIDE SEQUENCE [LARGE SCALE GENOMIC DNA]</scope>
    <source>
        <strain evidence="5 6">A82846</strain>
    </source>
</reference>
<dbReference type="OrthoDB" id="192618at2"/>
<dbReference type="Gene3D" id="3.40.50.300">
    <property type="entry name" value="P-loop containing nucleotide triphosphate hydrolases"/>
    <property type="match status" value="1"/>
</dbReference>
<sequence length="1235" mass="134271">MPRPERPLEAGDGPVVRFAEELRTLREKAGHPTYRELARRTHYSVTSLSTAADGRKLPTLAVTMAYVRACGGDTAAWERRWHSVAAELAANTPATEPLDGSPPPYLGLAAFQPEDADRFFGRERLVDELTARLSQERWVAVFGASGTGKSSLLRAGLIPRLRTERPASLVLLFTPGSHPLKELAGLAEHPEAAEVVLVVDQFEEIFTLCRDHEERTRFLDELVAAVTAEDSRCRVVLGVRADFYAQCTRHAALLDVLRSALVVGPMTPDELRQAILCPAVRADCTVEAALLATLVAQVNGQAGVLPLLSHALLETWRRRRGNTLTLAGLHATGGIDGAVANTAESVYTTLDPRQRMLAKRLFLRLTALGEGTEDTKRRVARTELDLGDSDVDTVLERLTGARLLALDRDSVEITHEALIRSWPRLRDWLTEDRESLRVHRHLTDAAAEWEAHDHDPGALYRGARLALARDLPKDVLSAREREFLDASMSAQAAEQATAHRRTRRLRQLVALLSALLVLAGTATVFAVRAERRASEQRNIALSQKVASQAAVLRANNPAMAAQLSLAAYRLSPTTEARSSLLSTSGAPHATQLTDYGDNVNAVVFSADGRTLVTASRDRTVRLWDLSRPNHPSELGSITSHSDNVNAVALTGSVLATASWDHTVGLWDISQPRQPVALATITSHADSVNTVAFSPQGNVLATASKDRTVKLWDISDPRQPRNLSSLPHNDSVISLAFKGDGSVLATASWDRIAQLWDVADPQRPAPSQTLTGHTAAVSSVAFSGDGRVLATASLDRTVRLWDVTDPRHAGVLTTITNHADSARSAVFSPDSQTLATASADRTVLLWDVTDPRHPKKLNTLAGPTNTVVALAFSPDGRTLATANDDHTAWLWDLPGPVLAGHTDAVCEVSFSPDGRTLATAGWDRTVRLWDVTDPHHARERATLARHTDSVCEVNFSPDGRTLATASYDRTARLWDVTNPDDPEALATIDGHTDHVNSVAFSPDGHTLVTASLDATTRLWDIADLRQPRNLSTLRPTHTNGENAGVNSVAFSPDGRTLATASWDRTVRLWDLTGDPGEPPILSGHTDGVNSVAFSPDGRTLATASFDRTVRLWDLADHHPIQPRTLTRHNDSLYSVAFSPDGRTLATASFDRTIRLWELANPGEPVILSGHTDATYSVAFSPDGHTLATASKDHTARLWNDSPELVAARICDTTTPIAQPEWSQYLPDLSYQPPCQR</sequence>
<feature type="repeat" description="WD" evidence="3">
    <location>
        <begin position="1124"/>
        <end position="1157"/>
    </location>
</feature>
<dbReference type="CDD" id="cd00093">
    <property type="entry name" value="HTH_XRE"/>
    <property type="match status" value="1"/>
</dbReference>
<feature type="repeat" description="WD" evidence="3">
    <location>
        <begin position="897"/>
        <end position="938"/>
    </location>
</feature>
<feature type="repeat" description="WD" evidence="3">
    <location>
        <begin position="1080"/>
        <end position="1121"/>
    </location>
</feature>
<feature type="repeat" description="WD" evidence="3">
    <location>
        <begin position="814"/>
        <end position="855"/>
    </location>
</feature>
<dbReference type="PROSITE" id="PS00678">
    <property type="entry name" value="WD_REPEATS_1"/>
    <property type="match status" value="13"/>
</dbReference>
<evidence type="ECO:0000256" key="3">
    <source>
        <dbReference type="PROSITE-ProRule" id="PRU00221"/>
    </source>
</evidence>
<feature type="repeat" description="WD" evidence="3">
    <location>
        <begin position="724"/>
        <end position="757"/>
    </location>
</feature>
<evidence type="ECO:0000259" key="4">
    <source>
        <dbReference type="SMART" id="SM00530"/>
    </source>
</evidence>
<feature type="domain" description="HTH cro/C1-type" evidence="4">
    <location>
        <begin position="21"/>
        <end position="77"/>
    </location>
</feature>
<gene>
    <name evidence="5" type="ORF">DMH04_33890</name>
</gene>
<keyword evidence="2" id="KW-0677">Repeat</keyword>
<dbReference type="SMART" id="SM00530">
    <property type="entry name" value="HTH_XRE"/>
    <property type="match status" value="1"/>
</dbReference>
<accession>A0A428Z0S5</accession>
<feature type="repeat" description="WD" evidence="3">
    <location>
        <begin position="680"/>
        <end position="721"/>
    </location>
</feature>
<dbReference type="SMART" id="SM00320">
    <property type="entry name" value="WD40"/>
    <property type="match status" value="14"/>
</dbReference>
<feature type="repeat" description="WD" evidence="3">
    <location>
        <begin position="987"/>
        <end position="1028"/>
    </location>
</feature>
<dbReference type="CDD" id="cd00200">
    <property type="entry name" value="WD40"/>
    <property type="match status" value="2"/>
</dbReference>
<protein>
    <recommendedName>
        <fullName evidence="4">HTH cro/C1-type domain-containing protein</fullName>
    </recommendedName>
</protein>
<dbReference type="Pfam" id="PF13560">
    <property type="entry name" value="HTH_31"/>
    <property type="match status" value="1"/>
</dbReference>
<dbReference type="SUPFAM" id="SSF50978">
    <property type="entry name" value="WD40 repeat-like"/>
    <property type="match status" value="2"/>
</dbReference>
<organism evidence="5 6">
    <name type="scientific">Kibdelosporangium aridum</name>
    <dbReference type="NCBI Taxonomy" id="2030"/>
    <lineage>
        <taxon>Bacteria</taxon>
        <taxon>Bacillati</taxon>
        <taxon>Actinomycetota</taxon>
        <taxon>Actinomycetes</taxon>
        <taxon>Pseudonocardiales</taxon>
        <taxon>Pseudonocardiaceae</taxon>
        <taxon>Kibdelosporangium</taxon>
    </lineage>
</organism>
<evidence type="ECO:0000313" key="5">
    <source>
        <dbReference type="EMBL" id="RSM78155.1"/>
    </source>
</evidence>
<feature type="repeat" description="WD" evidence="3">
    <location>
        <begin position="1166"/>
        <end position="1198"/>
    </location>
</feature>
<dbReference type="Proteomes" id="UP000287547">
    <property type="component" value="Unassembled WGS sequence"/>
</dbReference>
<dbReference type="Pfam" id="PF00400">
    <property type="entry name" value="WD40"/>
    <property type="match status" value="14"/>
</dbReference>
<dbReference type="PROSITE" id="PS50082">
    <property type="entry name" value="WD_REPEATS_2"/>
    <property type="match status" value="14"/>
</dbReference>
<dbReference type="AlphaFoldDB" id="A0A428Z0S5"/>
<evidence type="ECO:0000256" key="1">
    <source>
        <dbReference type="ARBA" id="ARBA00022574"/>
    </source>
</evidence>
<dbReference type="InterPro" id="IPR015943">
    <property type="entry name" value="WD40/YVTN_repeat-like_dom_sf"/>
</dbReference>